<sequence>MGLKIEHVSHRYPQQEDFVLRDVSITLEDSQIVGLLGTSGSGKSTLGQIAAGLIRPAQGRVLYQGEPFQALPAKEKRRKRVQMIFQHPEVSFNPRLSLDKSMAEVYRLCKKEYNEAARREMTEHFGIYPEQLKRVPAQLSGGELQRLAIARALLPEPDILILDEPTSMLDVISQAQVMRMLLALQKKRKLSYLFITHDVALCRYVSHKIYTIEEGIIVEDKQLNPAAVDK</sequence>
<dbReference type="GO" id="GO:0005524">
    <property type="term" value="F:ATP binding"/>
    <property type="evidence" value="ECO:0007669"/>
    <property type="project" value="UniProtKB-KW"/>
</dbReference>
<dbReference type="Proteomes" id="UP000218387">
    <property type="component" value="Chromosome"/>
</dbReference>
<dbReference type="Pfam" id="PF00005">
    <property type="entry name" value="ABC_tran"/>
    <property type="match status" value="1"/>
</dbReference>
<dbReference type="PANTHER" id="PTHR43776:SF7">
    <property type="entry name" value="D,D-DIPEPTIDE TRANSPORT ATP-BINDING PROTEIN DDPF-RELATED"/>
    <property type="match status" value="1"/>
</dbReference>
<organism evidence="6 7">
    <name type="scientific">Eubacterium maltosivorans</name>
    <dbReference type="NCBI Taxonomy" id="2041044"/>
    <lineage>
        <taxon>Bacteria</taxon>
        <taxon>Bacillati</taxon>
        <taxon>Bacillota</taxon>
        <taxon>Clostridia</taxon>
        <taxon>Eubacteriales</taxon>
        <taxon>Eubacteriaceae</taxon>
        <taxon>Eubacterium</taxon>
    </lineage>
</organism>
<dbReference type="EMBL" id="CP029487">
    <property type="protein sequence ID" value="QCT72528.1"/>
    <property type="molecule type" value="Genomic_DNA"/>
</dbReference>
<feature type="domain" description="ABC transporter" evidence="5">
    <location>
        <begin position="3"/>
        <end position="230"/>
    </location>
</feature>
<name>A0A4P9CAA0_EUBML</name>
<dbReference type="GO" id="GO:0055085">
    <property type="term" value="P:transmembrane transport"/>
    <property type="evidence" value="ECO:0007669"/>
    <property type="project" value="UniProtKB-ARBA"/>
</dbReference>
<dbReference type="SUPFAM" id="SSF52540">
    <property type="entry name" value="P-loop containing nucleoside triphosphate hydrolases"/>
    <property type="match status" value="1"/>
</dbReference>
<dbReference type="InterPro" id="IPR017871">
    <property type="entry name" value="ABC_transporter-like_CS"/>
</dbReference>
<dbReference type="CDD" id="cd03257">
    <property type="entry name" value="ABC_NikE_OppD_transporters"/>
    <property type="match status" value="1"/>
</dbReference>
<dbReference type="InterPro" id="IPR003593">
    <property type="entry name" value="AAA+_ATPase"/>
</dbReference>
<dbReference type="Gene3D" id="3.40.50.300">
    <property type="entry name" value="P-loop containing nucleotide triphosphate hydrolases"/>
    <property type="match status" value="1"/>
</dbReference>
<keyword evidence="3" id="KW-0547">Nucleotide-binding</keyword>
<dbReference type="PROSITE" id="PS00211">
    <property type="entry name" value="ABC_TRANSPORTER_1"/>
    <property type="match status" value="1"/>
</dbReference>
<evidence type="ECO:0000256" key="4">
    <source>
        <dbReference type="ARBA" id="ARBA00022840"/>
    </source>
</evidence>
<reference evidence="6 7" key="1">
    <citation type="submission" date="2018-05" db="EMBL/GenBank/DDBJ databases">
        <title>Genome comparison of Eubacterium sp.</title>
        <authorList>
            <person name="Feng Y."/>
            <person name="Sanchez-Andrea I."/>
            <person name="Stams A.J.M."/>
            <person name="De Vos W.M."/>
        </authorList>
    </citation>
    <scope>NUCLEOTIDE SEQUENCE [LARGE SCALE GENOMIC DNA]</scope>
    <source>
        <strain evidence="6 7">YI</strain>
    </source>
</reference>
<evidence type="ECO:0000256" key="3">
    <source>
        <dbReference type="ARBA" id="ARBA00022741"/>
    </source>
</evidence>
<evidence type="ECO:0000313" key="7">
    <source>
        <dbReference type="Proteomes" id="UP000218387"/>
    </source>
</evidence>
<dbReference type="PANTHER" id="PTHR43776">
    <property type="entry name" value="TRANSPORT ATP-BINDING PROTEIN"/>
    <property type="match status" value="1"/>
</dbReference>
<dbReference type="KEGG" id="emt:CPZ25_014720"/>
<evidence type="ECO:0000256" key="1">
    <source>
        <dbReference type="ARBA" id="ARBA00005417"/>
    </source>
</evidence>
<keyword evidence="4 6" id="KW-0067">ATP-binding</keyword>
<accession>A0A4P9CAA0</accession>
<dbReference type="RefSeq" id="WP_096919105.1">
    <property type="nucleotide sequence ID" value="NZ_CP029487.1"/>
</dbReference>
<dbReference type="GO" id="GO:0016887">
    <property type="term" value="F:ATP hydrolysis activity"/>
    <property type="evidence" value="ECO:0007669"/>
    <property type="project" value="InterPro"/>
</dbReference>
<keyword evidence="2" id="KW-0813">Transport</keyword>
<protein>
    <submittedName>
        <fullName evidence="6">ABC transporter ATP-binding protein</fullName>
    </submittedName>
</protein>
<gene>
    <name evidence="6" type="ORF">CPZ25_014720</name>
</gene>
<evidence type="ECO:0000313" key="6">
    <source>
        <dbReference type="EMBL" id="QCT72528.1"/>
    </source>
</evidence>
<keyword evidence="7" id="KW-1185">Reference proteome</keyword>
<dbReference type="InterPro" id="IPR027417">
    <property type="entry name" value="P-loop_NTPase"/>
</dbReference>
<dbReference type="SMART" id="SM00382">
    <property type="entry name" value="AAA"/>
    <property type="match status" value="1"/>
</dbReference>
<dbReference type="InterPro" id="IPR003439">
    <property type="entry name" value="ABC_transporter-like_ATP-bd"/>
</dbReference>
<evidence type="ECO:0000259" key="5">
    <source>
        <dbReference type="PROSITE" id="PS50893"/>
    </source>
</evidence>
<proteinExistence type="inferred from homology"/>
<evidence type="ECO:0000256" key="2">
    <source>
        <dbReference type="ARBA" id="ARBA00022448"/>
    </source>
</evidence>
<dbReference type="AlphaFoldDB" id="A0A4P9CAA0"/>
<comment type="similarity">
    <text evidence="1">Belongs to the ABC transporter superfamily.</text>
</comment>
<dbReference type="PROSITE" id="PS50893">
    <property type="entry name" value="ABC_TRANSPORTER_2"/>
    <property type="match status" value="1"/>
</dbReference>
<dbReference type="InterPro" id="IPR050319">
    <property type="entry name" value="ABC_transp_ATP-bind"/>
</dbReference>